<gene>
    <name evidence="4" type="ORF">PAXINDRAFT_164184</name>
</gene>
<evidence type="ECO:0000313" key="4">
    <source>
        <dbReference type="EMBL" id="KIJ11061.1"/>
    </source>
</evidence>
<evidence type="ECO:0000313" key="5">
    <source>
        <dbReference type="Proteomes" id="UP000053647"/>
    </source>
</evidence>
<dbReference type="Pfam" id="PF18718">
    <property type="entry name" value="CxC5"/>
    <property type="match status" value="1"/>
</dbReference>
<dbReference type="EMBL" id="KN819388">
    <property type="protein sequence ID" value="KIJ11061.1"/>
    <property type="molecule type" value="Genomic_DNA"/>
</dbReference>
<reference evidence="5" key="2">
    <citation type="submission" date="2015-01" db="EMBL/GenBank/DDBJ databases">
        <title>Evolutionary Origins and Diversification of the Mycorrhizal Mutualists.</title>
        <authorList>
            <consortium name="DOE Joint Genome Institute"/>
            <consortium name="Mycorrhizal Genomics Consortium"/>
            <person name="Kohler A."/>
            <person name="Kuo A."/>
            <person name="Nagy L.G."/>
            <person name="Floudas D."/>
            <person name="Copeland A."/>
            <person name="Barry K.W."/>
            <person name="Cichocki N."/>
            <person name="Veneault-Fourrey C."/>
            <person name="LaButti K."/>
            <person name="Lindquist E.A."/>
            <person name="Lipzen A."/>
            <person name="Lundell T."/>
            <person name="Morin E."/>
            <person name="Murat C."/>
            <person name="Riley R."/>
            <person name="Ohm R."/>
            <person name="Sun H."/>
            <person name="Tunlid A."/>
            <person name="Henrissat B."/>
            <person name="Grigoriev I.V."/>
            <person name="Hibbett D.S."/>
            <person name="Martin F."/>
        </authorList>
    </citation>
    <scope>NUCLEOTIDE SEQUENCE [LARGE SCALE GENOMIC DNA]</scope>
    <source>
        <strain evidence="5">ATCC 200175</strain>
    </source>
</reference>
<dbReference type="InterPro" id="IPR040898">
    <property type="entry name" value="CxC6"/>
</dbReference>
<dbReference type="Proteomes" id="UP000053647">
    <property type="component" value="Unassembled WGS sequence"/>
</dbReference>
<name>A0A0C9TUX9_PAXIN</name>
<dbReference type="HOGENOM" id="CLU_004966_4_0_1"/>
<proteinExistence type="predicted"/>
<evidence type="ECO:0000259" key="3">
    <source>
        <dbReference type="Pfam" id="PF18721"/>
    </source>
</evidence>
<sequence>MSPALLCLLTTLSSLPQDSLSHSLNILTFIRLTSLVHSNIWACWTALRLTIWSYEEFTPSMKEIEMLNDHGCNNAATLSDLVMYKVVWYSLQYGVLPIHVTSTYCYSCFHQCHHNYVVRKDNNACMYYGDVPKVIQVAMHFFIDNQVLEMFATAKVFGWLSSLNRARIYNESVSNPYSWARNKPAASKYPSVWPLKAMLQGWPFTLKMQDVDVLNVFFIYSLLVDKFKHREQLVFLHDTTQRDFAVCDGITIGHPCYAVQDCKIPLDNLQKRYCSDHEGQALLYAIKACIYALGITIPADSLEVGVSSDKNTTSNSDMGHDEDQAVFDCDGKSEEGNHKLRAQFRLRRTHNEQFIMQPCGVILPAVSAVNVSGFTKAVFSTTDSTPEYCHFAHTRMPVNVFHFKSKHKETNNYCQQHCNPASFPEFIQDGKWQFNISICRQTNVWLGGYQAILCDMSVHQYNFYSDEMVKRRNQFIIQQLEKEERRPEMVSRYILFPTN</sequence>
<keyword evidence="1" id="KW-0732">Signal</keyword>
<keyword evidence="5" id="KW-1185">Reference proteome</keyword>
<protein>
    <submittedName>
        <fullName evidence="4">Uncharacterized protein</fullName>
    </submittedName>
</protein>
<accession>A0A0C9TUX9</accession>
<reference evidence="4 5" key="1">
    <citation type="submission" date="2014-06" db="EMBL/GenBank/DDBJ databases">
        <authorList>
            <consortium name="DOE Joint Genome Institute"/>
            <person name="Kuo A."/>
            <person name="Kohler A."/>
            <person name="Nagy L.G."/>
            <person name="Floudas D."/>
            <person name="Copeland A."/>
            <person name="Barry K.W."/>
            <person name="Cichocki N."/>
            <person name="Veneault-Fourrey C."/>
            <person name="LaButti K."/>
            <person name="Lindquist E.A."/>
            <person name="Lipzen A."/>
            <person name="Lundell T."/>
            <person name="Morin E."/>
            <person name="Murat C."/>
            <person name="Sun H."/>
            <person name="Tunlid A."/>
            <person name="Henrissat B."/>
            <person name="Grigoriev I.V."/>
            <person name="Hibbett D.S."/>
            <person name="Martin F."/>
            <person name="Nordberg H.P."/>
            <person name="Cantor M.N."/>
            <person name="Hua S.X."/>
        </authorList>
    </citation>
    <scope>NUCLEOTIDE SEQUENCE [LARGE SCALE GENOMIC DNA]</scope>
    <source>
        <strain evidence="4 5">ATCC 200175</strain>
    </source>
</reference>
<organism evidence="4 5">
    <name type="scientific">Paxillus involutus ATCC 200175</name>
    <dbReference type="NCBI Taxonomy" id="664439"/>
    <lineage>
        <taxon>Eukaryota</taxon>
        <taxon>Fungi</taxon>
        <taxon>Dikarya</taxon>
        <taxon>Basidiomycota</taxon>
        <taxon>Agaricomycotina</taxon>
        <taxon>Agaricomycetes</taxon>
        <taxon>Agaricomycetidae</taxon>
        <taxon>Boletales</taxon>
        <taxon>Paxilineae</taxon>
        <taxon>Paxillaceae</taxon>
        <taxon>Paxillus</taxon>
    </lineage>
</organism>
<dbReference type="Pfam" id="PF18721">
    <property type="entry name" value="CxC6"/>
    <property type="match status" value="1"/>
</dbReference>
<feature type="domain" description="CxC6 like cysteine cluster associated with KDZ" evidence="3">
    <location>
        <begin position="246"/>
        <end position="289"/>
    </location>
</feature>
<feature type="domain" description="CxC5 like cysteine cluster associated with KDZ" evidence="2">
    <location>
        <begin position="68"/>
        <end position="172"/>
    </location>
</feature>
<dbReference type="InterPro" id="IPR041539">
    <property type="entry name" value="CxC5"/>
</dbReference>
<feature type="chain" id="PRO_5002203894" evidence="1">
    <location>
        <begin position="22"/>
        <end position="499"/>
    </location>
</feature>
<dbReference type="OrthoDB" id="2501483at2759"/>
<dbReference type="AlphaFoldDB" id="A0A0C9TUX9"/>
<evidence type="ECO:0000256" key="1">
    <source>
        <dbReference type="SAM" id="SignalP"/>
    </source>
</evidence>
<evidence type="ECO:0000259" key="2">
    <source>
        <dbReference type="Pfam" id="PF18718"/>
    </source>
</evidence>
<feature type="signal peptide" evidence="1">
    <location>
        <begin position="1"/>
        <end position="21"/>
    </location>
</feature>